<accession>A0A7G1PGM3</accession>
<proteinExistence type="predicted"/>
<dbReference type="AlphaFoldDB" id="A0A7G1PGM3"/>
<evidence type="ECO:0000313" key="2">
    <source>
        <dbReference type="Proteomes" id="UP000516444"/>
    </source>
</evidence>
<name>A0A7G1PGM3_9ACTN</name>
<gene>
    <name evidence="1" type="ORF">GCM10017557_79260</name>
</gene>
<protein>
    <submittedName>
        <fullName evidence="1">DUF5133 domain-containing protein</fullName>
    </submittedName>
</protein>
<dbReference type="Proteomes" id="UP000516444">
    <property type="component" value="Chromosome"/>
</dbReference>
<sequence length="80" mass="8930">MVPAEKELRTVLARFAEARIQHDARPTDRTGRALADVTYTLCVMTASRTAEQALRAADLLLEQYRVSRKGVVRDDETLAA</sequence>
<reference evidence="1 2" key="1">
    <citation type="journal article" date="2014" name="Int. J. Syst. Evol. Microbiol.">
        <title>Complete genome sequence of Corynebacterium casei LMG S-19264T (=DSM 44701T), isolated from a smear-ripened cheese.</title>
        <authorList>
            <consortium name="US DOE Joint Genome Institute (JGI-PGF)"/>
            <person name="Walter F."/>
            <person name="Albersmeier A."/>
            <person name="Kalinowski J."/>
            <person name="Ruckert C."/>
        </authorList>
    </citation>
    <scope>NUCLEOTIDE SEQUENCE [LARGE SCALE GENOMIC DNA]</scope>
    <source>
        <strain evidence="1 2">JCM 4677</strain>
    </source>
</reference>
<dbReference type="EMBL" id="AP023440">
    <property type="protein sequence ID" value="BCL33067.1"/>
    <property type="molecule type" value="Genomic_DNA"/>
</dbReference>
<dbReference type="Pfam" id="PF17196">
    <property type="entry name" value="DUF5133"/>
    <property type="match status" value="1"/>
</dbReference>
<keyword evidence="2" id="KW-1185">Reference proteome</keyword>
<dbReference type="InterPro" id="IPR033457">
    <property type="entry name" value="DUF5133"/>
</dbReference>
<organism evidence="1 2">
    <name type="scientific">Streptomyces aurantiacus</name>
    <dbReference type="NCBI Taxonomy" id="47760"/>
    <lineage>
        <taxon>Bacteria</taxon>
        <taxon>Bacillati</taxon>
        <taxon>Actinomycetota</taxon>
        <taxon>Actinomycetes</taxon>
        <taxon>Kitasatosporales</taxon>
        <taxon>Streptomycetaceae</taxon>
        <taxon>Streptomyces</taxon>
        <taxon>Streptomyces aurantiacus group</taxon>
    </lineage>
</organism>
<evidence type="ECO:0000313" key="1">
    <source>
        <dbReference type="EMBL" id="BCL33067.1"/>
    </source>
</evidence>
<dbReference type="KEGG" id="sgm:GCM10017557_79260"/>